<evidence type="ECO:0000256" key="11">
    <source>
        <dbReference type="ARBA" id="ARBA00022842"/>
    </source>
</evidence>
<keyword evidence="9 17" id="KW-0658">Purine biosynthesis</keyword>
<evidence type="ECO:0000256" key="18">
    <source>
        <dbReference type="PROSITE-ProRule" id="PRU00409"/>
    </source>
</evidence>
<dbReference type="GO" id="GO:0006189">
    <property type="term" value="P:'de novo' IMP biosynthetic process"/>
    <property type="evidence" value="ECO:0007669"/>
    <property type="project" value="UniProtKB-UniRule"/>
</dbReference>
<dbReference type="SUPFAM" id="SSF56059">
    <property type="entry name" value="Glutathione synthetase ATP-binding domain-like"/>
    <property type="match status" value="1"/>
</dbReference>
<evidence type="ECO:0000313" key="21">
    <source>
        <dbReference type="Proteomes" id="UP000217999"/>
    </source>
</evidence>
<dbReference type="Pfam" id="PF02844">
    <property type="entry name" value="GARS_N"/>
    <property type="match status" value="1"/>
</dbReference>
<comment type="pathway">
    <text evidence="3 17">Purine metabolism; IMP biosynthesis via de novo pathway; N(1)-(5-phospho-D-ribosyl)glycinamide from 5-phospho-alpha-D-ribose 1-diphosphate: step 2/2.</text>
</comment>
<comment type="similarity">
    <text evidence="13 17">Belongs to the GARS family.</text>
</comment>
<accession>A0A2A2A6Q5</accession>
<dbReference type="Pfam" id="PF02843">
    <property type="entry name" value="GARS_C"/>
    <property type="match status" value="1"/>
</dbReference>
<dbReference type="FunFam" id="3.30.1490.20:FF:000006">
    <property type="entry name" value="phosphoribosylamine--glycine ligase, chloroplastic-like"/>
    <property type="match status" value="1"/>
</dbReference>
<evidence type="ECO:0000256" key="13">
    <source>
        <dbReference type="ARBA" id="ARBA00038345"/>
    </source>
</evidence>
<dbReference type="PANTHER" id="PTHR43472:SF1">
    <property type="entry name" value="PHOSPHORIBOSYLAMINE--GLYCINE LIGASE, CHLOROPLASTIC"/>
    <property type="match status" value="1"/>
</dbReference>
<comment type="catalytic activity">
    <reaction evidence="17">
        <text>5-phospho-beta-D-ribosylamine + glycine + ATP = N(1)-(5-phospho-beta-D-ribosyl)glycinamide + ADP + phosphate + H(+)</text>
        <dbReference type="Rhea" id="RHEA:17453"/>
        <dbReference type="ChEBI" id="CHEBI:15378"/>
        <dbReference type="ChEBI" id="CHEBI:30616"/>
        <dbReference type="ChEBI" id="CHEBI:43474"/>
        <dbReference type="ChEBI" id="CHEBI:57305"/>
        <dbReference type="ChEBI" id="CHEBI:58681"/>
        <dbReference type="ChEBI" id="CHEBI:143788"/>
        <dbReference type="ChEBI" id="CHEBI:456216"/>
        <dbReference type="EC" id="6.3.4.13"/>
    </reaction>
</comment>
<dbReference type="NCBIfam" id="TIGR00877">
    <property type="entry name" value="purD"/>
    <property type="match status" value="1"/>
</dbReference>
<dbReference type="FunFam" id="3.40.50.20:FF:000006">
    <property type="entry name" value="Phosphoribosylamine--glycine ligase, chloroplastic"/>
    <property type="match status" value="1"/>
</dbReference>
<evidence type="ECO:0000256" key="4">
    <source>
        <dbReference type="ARBA" id="ARBA00013255"/>
    </source>
</evidence>
<dbReference type="InterPro" id="IPR016185">
    <property type="entry name" value="PreATP-grasp_dom_sf"/>
</dbReference>
<evidence type="ECO:0000256" key="14">
    <source>
        <dbReference type="ARBA" id="ARBA00042242"/>
    </source>
</evidence>
<dbReference type="GO" id="GO:0005524">
    <property type="term" value="F:ATP binding"/>
    <property type="evidence" value="ECO:0007669"/>
    <property type="project" value="UniProtKB-UniRule"/>
</dbReference>
<dbReference type="PANTHER" id="PTHR43472">
    <property type="entry name" value="PHOSPHORIBOSYLAMINE--GLYCINE LIGASE"/>
    <property type="match status" value="1"/>
</dbReference>
<evidence type="ECO:0000256" key="6">
    <source>
        <dbReference type="ARBA" id="ARBA00022598"/>
    </source>
</evidence>
<dbReference type="SMART" id="SM01210">
    <property type="entry name" value="GARS_C"/>
    <property type="match status" value="1"/>
</dbReference>
<dbReference type="GO" id="GO:0009113">
    <property type="term" value="P:purine nucleobase biosynthetic process"/>
    <property type="evidence" value="ECO:0007669"/>
    <property type="project" value="InterPro"/>
</dbReference>
<evidence type="ECO:0000256" key="3">
    <source>
        <dbReference type="ARBA" id="ARBA00005174"/>
    </source>
</evidence>
<dbReference type="FunFam" id="3.90.600.10:FF:000001">
    <property type="entry name" value="Trifunctional purine biosynthetic protein adenosine-3"/>
    <property type="match status" value="1"/>
</dbReference>
<evidence type="ECO:0000256" key="1">
    <source>
        <dbReference type="ARBA" id="ARBA00001936"/>
    </source>
</evidence>
<dbReference type="InterPro" id="IPR020562">
    <property type="entry name" value="PRibGlycinamide_synth_N"/>
</dbReference>
<dbReference type="EC" id="6.3.4.13" evidence="4 17"/>
<keyword evidence="12" id="KW-0464">Manganese</keyword>
<dbReference type="RefSeq" id="WP_095550679.1">
    <property type="nucleotide sequence ID" value="NZ_NSJF01000009.1"/>
</dbReference>
<dbReference type="InterPro" id="IPR011761">
    <property type="entry name" value="ATP-grasp"/>
</dbReference>
<evidence type="ECO:0000259" key="19">
    <source>
        <dbReference type="PROSITE" id="PS50975"/>
    </source>
</evidence>
<keyword evidence="8 18" id="KW-0547">Nucleotide-binding</keyword>
<dbReference type="InterPro" id="IPR013815">
    <property type="entry name" value="ATP_grasp_subdomain_1"/>
</dbReference>
<comment type="cofactor">
    <cofactor evidence="1">
        <name>Mn(2+)</name>
        <dbReference type="ChEBI" id="CHEBI:29035"/>
    </cofactor>
</comment>
<evidence type="ECO:0000256" key="2">
    <source>
        <dbReference type="ARBA" id="ARBA00001946"/>
    </source>
</evidence>
<keyword evidence="6 17" id="KW-0436">Ligase</keyword>
<dbReference type="GO" id="GO:0046872">
    <property type="term" value="F:metal ion binding"/>
    <property type="evidence" value="ECO:0007669"/>
    <property type="project" value="UniProtKB-KW"/>
</dbReference>
<sequence>MKVLVIGSGGREHALAWKLAQSPRVTQLFVAPGNGGTARNPKFTNLPITEPQALREWAQREKVALTVVGPEAPLAAGVVDEFRAHGLRIFGPTKAAAQLESSKAFSKAFMQRHGIPTAAFDTFSDPDAAKAYIDRLGAPIVVKADGLAAGKGVVVAETIEQAHQAVDDMLLDNRYGAAHNQGQARVVIEEFLSGEEASFIVLCDGKNVLALATSQDHKRLLDGDQGPNTGGMGAYSPAPIVTADVHARAMREIILPTIRGMERDGIPFTGFLYAGLMIDAQGQPRTLEFNCRMGDPETQPILMRLKSDLFEVLSAAVDGRLDQVELAWDRRVALGVVMAAHGYPESPRKGDAISGLPSDDAFDDAVVFHAGTTLEEGVIKTSGGRVLCVTALGDNVKLAQQRAYAVLSQIQFDGVQYRKDIGHRAIKSQGRGEAG</sequence>
<dbReference type="Proteomes" id="UP000217999">
    <property type="component" value="Unassembled WGS sequence"/>
</dbReference>
<evidence type="ECO:0000256" key="17">
    <source>
        <dbReference type="HAMAP-Rule" id="MF_00138"/>
    </source>
</evidence>
<evidence type="ECO:0000256" key="9">
    <source>
        <dbReference type="ARBA" id="ARBA00022755"/>
    </source>
</evidence>
<evidence type="ECO:0000256" key="16">
    <source>
        <dbReference type="ARBA" id="ARBA00079592"/>
    </source>
</evidence>
<dbReference type="UniPathway" id="UPA00074">
    <property type="reaction ID" value="UER00125"/>
</dbReference>
<dbReference type="Pfam" id="PF01071">
    <property type="entry name" value="GARS_A"/>
    <property type="match status" value="1"/>
</dbReference>
<dbReference type="Gene3D" id="3.90.600.10">
    <property type="entry name" value="Phosphoribosylglycinamide synthetase, C-terminal domain"/>
    <property type="match status" value="1"/>
</dbReference>
<dbReference type="SUPFAM" id="SSF51246">
    <property type="entry name" value="Rudiment single hybrid motif"/>
    <property type="match status" value="1"/>
</dbReference>
<evidence type="ECO:0000256" key="5">
    <source>
        <dbReference type="ARBA" id="ARBA00020605"/>
    </source>
</evidence>
<gene>
    <name evidence="17" type="primary">purD</name>
    <name evidence="20" type="ORF">CK620_13050</name>
</gene>
<dbReference type="HAMAP" id="MF_00138">
    <property type="entry name" value="GARS"/>
    <property type="match status" value="1"/>
</dbReference>
<evidence type="ECO:0000256" key="8">
    <source>
        <dbReference type="ARBA" id="ARBA00022741"/>
    </source>
</evidence>
<dbReference type="Gene3D" id="3.30.1490.20">
    <property type="entry name" value="ATP-grasp fold, A domain"/>
    <property type="match status" value="1"/>
</dbReference>
<dbReference type="InterPro" id="IPR020560">
    <property type="entry name" value="PRibGlycinamide_synth_C-dom"/>
</dbReference>
<evidence type="ECO:0000256" key="7">
    <source>
        <dbReference type="ARBA" id="ARBA00022723"/>
    </source>
</evidence>
<dbReference type="PROSITE" id="PS50975">
    <property type="entry name" value="ATP_GRASP"/>
    <property type="match status" value="1"/>
</dbReference>
<name>A0A2A2A6Q5_9BURK</name>
<keyword evidence="10 18" id="KW-0067">ATP-binding</keyword>
<dbReference type="SUPFAM" id="SSF52440">
    <property type="entry name" value="PreATP-grasp domain"/>
    <property type="match status" value="1"/>
</dbReference>
<keyword evidence="11" id="KW-0460">Magnesium</keyword>
<dbReference type="InterPro" id="IPR000115">
    <property type="entry name" value="PRibGlycinamide_synth"/>
</dbReference>
<evidence type="ECO:0000256" key="15">
    <source>
        <dbReference type="ARBA" id="ARBA00042864"/>
    </source>
</evidence>
<comment type="cofactor">
    <cofactor evidence="2">
        <name>Mg(2+)</name>
        <dbReference type="ChEBI" id="CHEBI:18420"/>
    </cofactor>
</comment>
<protein>
    <recommendedName>
        <fullName evidence="5 17">Phosphoribosylamine--glycine ligase</fullName>
        <ecNumber evidence="4 17">6.3.4.13</ecNumber>
    </recommendedName>
    <alternativeName>
        <fullName evidence="16 17">GARS</fullName>
    </alternativeName>
    <alternativeName>
        <fullName evidence="14 17">Glycinamide ribonucleotide synthetase</fullName>
    </alternativeName>
    <alternativeName>
        <fullName evidence="15 17">Phosphoribosylglycinamide synthetase</fullName>
    </alternativeName>
</protein>
<dbReference type="SMART" id="SM01209">
    <property type="entry name" value="GARS_A"/>
    <property type="match status" value="1"/>
</dbReference>
<evidence type="ECO:0000256" key="10">
    <source>
        <dbReference type="ARBA" id="ARBA00022840"/>
    </source>
</evidence>
<comment type="caution">
    <text evidence="20">The sequence shown here is derived from an EMBL/GenBank/DDBJ whole genome shotgun (WGS) entry which is preliminary data.</text>
</comment>
<dbReference type="AlphaFoldDB" id="A0A2A2A6Q5"/>
<reference evidence="20 21" key="1">
    <citation type="submission" date="2017-08" db="EMBL/GenBank/DDBJ databases">
        <title>WGS of Clinical strains of the CDC Group NO-1 linked to zoonotic infections in humans.</title>
        <authorList>
            <person name="Bernier A.-M."/>
            <person name="Bernard K."/>
        </authorList>
    </citation>
    <scope>NUCLEOTIDE SEQUENCE [LARGE SCALE GENOMIC DNA]</scope>
    <source>
        <strain evidence="20 21">NML03-0146</strain>
    </source>
</reference>
<dbReference type="FunFam" id="3.30.470.20:FF:000031">
    <property type="entry name" value="Phosphoribosylamine--glycine ligase"/>
    <property type="match status" value="1"/>
</dbReference>
<dbReference type="Gene3D" id="3.40.50.20">
    <property type="match status" value="1"/>
</dbReference>
<dbReference type="GO" id="GO:0004637">
    <property type="term" value="F:phosphoribosylamine-glycine ligase activity"/>
    <property type="evidence" value="ECO:0007669"/>
    <property type="project" value="UniProtKB-UniRule"/>
</dbReference>
<evidence type="ECO:0000256" key="12">
    <source>
        <dbReference type="ARBA" id="ARBA00023211"/>
    </source>
</evidence>
<feature type="domain" description="ATP-grasp" evidence="19">
    <location>
        <begin position="107"/>
        <end position="318"/>
    </location>
</feature>
<dbReference type="InterPro" id="IPR011054">
    <property type="entry name" value="Rudment_hybrid_motif"/>
</dbReference>
<dbReference type="EMBL" id="NSJF01000009">
    <property type="protein sequence ID" value="PAT33152.1"/>
    <property type="molecule type" value="Genomic_DNA"/>
</dbReference>
<proteinExistence type="inferred from homology"/>
<keyword evidence="7" id="KW-0479">Metal-binding</keyword>
<dbReference type="InterPro" id="IPR037123">
    <property type="entry name" value="PRibGlycinamide_synth_C_sf"/>
</dbReference>
<dbReference type="InterPro" id="IPR020561">
    <property type="entry name" value="PRibGlycinamid_synth_ATP-grasp"/>
</dbReference>
<evidence type="ECO:0000313" key="20">
    <source>
        <dbReference type="EMBL" id="PAT33152.1"/>
    </source>
</evidence>
<dbReference type="Gene3D" id="3.30.470.20">
    <property type="entry name" value="ATP-grasp fold, B domain"/>
    <property type="match status" value="1"/>
</dbReference>
<organism evidence="20 21">
    <name type="scientific">Vandammella animalimorsus</name>
    <dbReference type="NCBI Taxonomy" id="2029117"/>
    <lineage>
        <taxon>Bacteria</taxon>
        <taxon>Pseudomonadati</taxon>
        <taxon>Pseudomonadota</taxon>
        <taxon>Betaproteobacteria</taxon>
        <taxon>Burkholderiales</taxon>
        <taxon>Comamonadaceae</taxon>
        <taxon>Vandammella</taxon>
    </lineage>
</organism>